<evidence type="ECO:0000256" key="4">
    <source>
        <dbReference type="ARBA" id="ARBA00023163"/>
    </source>
</evidence>
<dbReference type="InterPro" id="IPR036388">
    <property type="entry name" value="WH-like_DNA-bd_sf"/>
</dbReference>
<dbReference type="PANTHER" id="PTHR30603:SF47">
    <property type="entry name" value="RNA POLYMERASE SIGMA FACTOR SIGD, CHLOROPLASTIC"/>
    <property type="match status" value="1"/>
</dbReference>
<evidence type="ECO:0000259" key="5">
    <source>
        <dbReference type="Pfam" id="PF00140"/>
    </source>
</evidence>
<dbReference type="EMBL" id="JAMPKX010000027">
    <property type="protein sequence ID" value="MEP0950319.1"/>
    <property type="molecule type" value="Genomic_DNA"/>
</dbReference>
<dbReference type="NCBIfam" id="TIGR02937">
    <property type="entry name" value="sigma70-ECF"/>
    <property type="match status" value="1"/>
</dbReference>
<dbReference type="PANTHER" id="PTHR30603">
    <property type="entry name" value="RNA POLYMERASE SIGMA FACTOR RPO"/>
    <property type="match status" value="1"/>
</dbReference>
<dbReference type="InterPro" id="IPR009042">
    <property type="entry name" value="RNA_pol_sigma70_r1_2"/>
</dbReference>
<dbReference type="Gene3D" id="1.10.601.10">
    <property type="entry name" value="RNA Polymerase Primary Sigma Factor"/>
    <property type="match status" value="1"/>
</dbReference>
<dbReference type="SUPFAM" id="SSF88946">
    <property type="entry name" value="Sigma2 domain of RNA polymerase sigma factors"/>
    <property type="match status" value="1"/>
</dbReference>
<dbReference type="InterPro" id="IPR014284">
    <property type="entry name" value="RNA_pol_sigma-70_dom"/>
</dbReference>
<reference evidence="8 9" key="1">
    <citation type="submission" date="2022-04" db="EMBL/GenBank/DDBJ databases">
        <title>Positive selection, recombination, and allopatry shape intraspecific diversity of widespread and dominant cyanobacteria.</title>
        <authorList>
            <person name="Wei J."/>
            <person name="Shu W."/>
            <person name="Hu C."/>
        </authorList>
    </citation>
    <scope>NUCLEOTIDE SEQUENCE [LARGE SCALE GENOMIC DNA]</scope>
    <source>
        <strain evidence="8 9">DQ-A4</strain>
    </source>
</reference>
<dbReference type="Pfam" id="PF04545">
    <property type="entry name" value="Sigma70_r4"/>
    <property type="match status" value="1"/>
</dbReference>
<dbReference type="SUPFAM" id="SSF88659">
    <property type="entry name" value="Sigma3 and sigma4 domains of RNA polymerase sigma factors"/>
    <property type="match status" value="2"/>
</dbReference>
<dbReference type="Pfam" id="PF00140">
    <property type="entry name" value="Sigma70_r1_2"/>
    <property type="match status" value="1"/>
</dbReference>
<dbReference type="InterPro" id="IPR007630">
    <property type="entry name" value="RNA_pol_sigma70_r4"/>
</dbReference>
<dbReference type="InterPro" id="IPR007627">
    <property type="entry name" value="RNA_pol_sigma70_r2"/>
</dbReference>
<dbReference type="Proteomes" id="UP001482513">
    <property type="component" value="Unassembled WGS sequence"/>
</dbReference>
<feature type="domain" description="RNA polymerase sigma-70 region 4" evidence="7">
    <location>
        <begin position="213"/>
        <end position="259"/>
    </location>
</feature>
<dbReference type="Gene3D" id="1.10.10.10">
    <property type="entry name" value="Winged helix-like DNA-binding domain superfamily/Winged helix DNA-binding domain"/>
    <property type="match status" value="2"/>
</dbReference>
<dbReference type="RefSeq" id="WP_190708107.1">
    <property type="nucleotide sequence ID" value="NZ_JAMPKX010000027.1"/>
</dbReference>
<evidence type="ECO:0000256" key="2">
    <source>
        <dbReference type="ARBA" id="ARBA00023082"/>
    </source>
</evidence>
<evidence type="ECO:0000259" key="7">
    <source>
        <dbReference type="Pfam" id="PF04545"/>
    </source>
</evidence>
<proteinExistence type="predicted"/>
<keyword evidence="9" id="KW-1185">Reference proteome</keyword>
<feature type="domain" description="RNA polymerase sigma-70 region 2" evidence="6">
    <location>
        <begin position="38"/>
        <end position="111"/>
    </location>
</feature>
<dbReference type="PRINTS" id="PR00046">
    <property type="entry name" value="SIGMA70FCT"/>
</dbReference>
<evidence type="ECO:0000313" key="8">
    <source>
        <dbReference type="EMBL" id="MEP0950319.1"/>
    </source>
</evidence>
<keyword evidence="1" id="KW-0805">Transcription regulation</keyword>
<name>A0ABV0KC35_9CYAN</name>
<dbReference type="InterPro" id="IPR050239">
    <property type="entry name" value="Sigma-70_RNA_pol_init_factors"/>
</dbReference>
<evidence type="ECO:0000259" key="6">
    <source>
        <dbReference type="Pfam" id="PF04542"/>
    </source>
</evidence>
<feature type="domain" description="RNA polymerase sigma-70 region 1.2" evidence="5">
    <location>
        <begin position="2"/>
        <end position="31"/>
    </location>
</feature>
<gene>
    <name evidence="8" type="ORF">NC992_25860</name>
</gene>
<dbReference type="Pfam" id="PF04542">
    <property type="entry name" value="Sigma70_r2"/>
    <property type="match status" value="1"/>
</dbReference>
<dbReference type="InterPro" id="IPR000943">
    <property type="entry name" value="RNA_pol_sigma70"/>
</dbReference>
<keyword evidence="2" id="KW-0731">Sigma factor</keyword>
<evidence type="ECO:0000313" key="9">
    <source>
        <dbReference type="Proteomes" id="UP001482513"/>
    </source>
</evidence>
<sequence length="274" mass="31295">MGMFLHRIARYPLLTREQEQELAHRMRVGDRRAREQFINSNLRLVVCLAKKYSSSLPGTGMTLMDLIQEGTIGLQTGIDKFDPDRGFKASTMLYWWIYQAITRALRNQGRTIRLPTHIFERFQRWLRAKEQFVQAHGRSPNAEESAALLVEIGLKRRALDAILATKARSLDVLTGEDQNTSLLEMLADPTSGPGTDLEQDDRRQELVEVLRSARLTEQEYQVLWLAYGDGERSDAIAQQLGLTLEQVRVLRKTAMRKCRYRAGHQRQGRAGAAA</sequence>
<evidence type="ECO:0000256" key="3">
    <source>
        <dbReference type="ARBA" id="ARBA00023125"/>
    </source>
</evidence>
<evidence type="ECO:0000256" key="1">
    <source>
        <dbReference type="ARBA" id="ARBA00023015"/>
    </source>
</evidence>
<organism evidence="8 9">
    <name type="scientific">Leptolyngbya subtilissima DQ-A4</name>
    <dbReference type="NCBI Taxonomy" id="2933933"/>
    <lineage>
        <taxon>Bacteria</taxon>
        <taxon>Bacillati</taxon>
        <taxon>Cyanobacteriota</taxon>
        <taxon>Cyanophyceae</taxon>
        <taxon>Leptolyngbyales</taxon>
        <taxon>Leptolyngbyaceae</taxon>
        <taxon>Leptolyngbya group</taxon>
        <taxon>Leptolyngbya</taxon>
    </lineage>
</organism>
<keyword evidence="4" id="KW-0804">Transcription</keyword>
<comment type="caution">
    <text evidence="8">The sequence shown here is derived from an EMBL/GenBank/DDBJ whole genome shotgun (WGS) entry which is preliminary data.</text>
</comment>
<protein>
    <submittedName>
        <fullName evidence="8">Sigma-70 family RNA polymerase sigma factor</fullName>
    </submittedName>
</protein>
<accession>A0ABV0KC35</accession>
<keyword evidence="3" id="KW-0238">DNA-binding</keyword>
<dbReference type="InterPro" id="IPR013324">
    <property type="entry name" value="RNA_pol_sigma_r3/r4-like"/>
</dbReference>
<dbReference type="InterPro" id="IPR013325">
    <property type="entry name" value="RNA_pol_sigma_r2"/>
</dbReference>